<evidence type="ECO:0000313" key="2">
    <source>
        <dbReference type="EMBL" id="AZG75561.1"/>
    </source>
</evidence>
<sequence length="47" mass="5189">MPSLIRFLIIVGALVAIAYGVMVALVAYVTPQPRQMTYTIPAQRLNK</sequence>
<evidence type="ECO:0000256" key="1">
    <source>
        <dbReference type="SAM" id="Phobius"/>
    </source>
</evidence>
<dbReference type="RefSeq" id="WP_124737440.1">
    <property type="nucleotide sequence ID" value="NZ_CP034086.1"/>
</dbReference>
<dbReference type="AlphaFoldDB" id="A0A3G8M0X7"/>
<name>A0A3G8M0X7_9HYPH</name>
<dbReference type="KEGG" id="mros:EHO51_01710"/>
<keyword evidence="1" id="KW-0472">Membrane</keyword>
<organism evidence="2 3">
    <name type="scientific">Methylocystis rosea</name>
    <dbReference type="NCBI Taxonomy" id="173366"/>
    <lineage>
        <taxon>Bacteria</taxon>
        <taxon>Pseudomonadati</taxon>
        <taxon>Pseudomonadota</taxon>
        <taxon>Alphaproteobacteria</taxon>
        <taxon>Hyphomicrobiales</taxon>
        <taxon>Methylocystaceae</taxon>
        <taxon>Methylocystis</taxon>
    </lineage>
</organism>
<keyword evidence="1" id="KW-1133">Transmembrane helix</keyword>
<dbReference type="Proteomes" id="UP000273982">
    <property type="component" value="Chromosome"/>
</dbReference>
<reference evidence="2 3" key="1">
    <citation type="submission" date="2018-11" db="EMBL/GenBank/DDBJ databases">
        <title>Genome squencing of methanotrophic bacteria isolated from alkaline groundwater in Korea.</title>
        <authorList>
            <person name="Nguyen L.N."/>
        </authorList>
    </citation>
    <scope>NUCLEOTIDE SEQUENCE [LARGE SCALE GENOMIC DNA]</scope>
    <source>
        <strain evidence="2 3">GW6</strain>
    </source>
</reference>
<feature type="transmembrane region" description="Helical" evidence="1">
    <location>
        <begin position="7"/>
        <end position="29"/>
    </location>
</feature>
<proteinExistence type="predicted"/>
<accession>A0A3G8M0X7</accession>
<protein>
    <submittedName>
        <fullName evidence="2">Oxidoreductase</fullName>
    </submittedName>
</protein>
<keyword evidence="1" id="KW-0812">Transmembrane</keyword>
<gene>
    <name evidence="2" type="ORF">EHO51_01710</name>
</gene>
<evidence type="ECO:0000313" key="3">
    <source>
        <dbReference type="Proteomes" id="UP000273982"/>
    </source>
</evidence>
<dbReference type="EMBL" id="CP034086">
    <property type="protein sequence ID" value="AZG75561.1"/>
    <property type="molecule type" value="Genomic_DNA"/>
</dbReference>